<comment type="similarity">
    <text evidence="6">Belongs to the sodium:neurotransmitter symporter (SNF) (TC 2.A.22) family.</text>
</comment>
<gene>
    <name evidence="8" type="ORF">FHS49_000766</name>
</gene>
<keyword evidence="3 6" id="KW-0812">Transmembrane</keyword>
<feature type="transmembrane region" description="Helical" evidence="7">
    <location>
        <begin position="50"/>
        <end position="70"/>
    </location>
</feature>
<evidence type="ECO:0000313" key="9">
    <source>
        <dbReference type="Proteomes" id="UP000549617"/>
    </source>
</evidence>
<feature type="transmembrane region" description="Helical" evidence="7">
    <location>
        <begin position="21"/>
        <end position="38"/>
    </location>
</feature>
<dbReference type="CDD" id="cd10336">
    <property type="entry name" value="SLC6sbd_Tyt1-Like"/>
    <property type="match status" value="1"/>
</dbReference>
<dbReference type="Pfam" id="PF00209">
    <property type="entry name" value="SNF"/>
    <property type="match status" value="2"/>
</dbReference>
<feature type="transmembrane region" description="Helical" evidence="7">
    <location>
        <begin position="229"/>
        <end position="254"/>
    </location>
</feature>
<sequence>MNGATPIADAPGSRDVWSSKLGFIVATAAAAIGLGSLWRFPYVAGANGGGAFVLIYIVFVAAICVPLMIAEMTMGRRGHGSVISTMHRLVKGEGASPAWKAIGWMSIAVPFFGLSYYSVVAGWGVDYARQAIFSGFSGIGGEGSRALFQTLIGAPVRQASFQFAFIMATAIVVALGVQRGIEFVSRIKMTALFLILLGMVLYNAFTVGLGQSIAFLIVPDFSVVTGASVLTALGQALFSCAIGAGVMMTYAAYLPKGVSVPQSAGIVSLSVVVISLMSGLAIFPIVLSSGLQPTEGPNLIFVTLPVAFGSMPGGRVISIFFFGLIALGAFTTAVGMLEPVVAWLMEATGLKRGVLAFATAFAIWLVGLPSLLSFSVLKDVHPLAMLPSFADKTFFDILDFGIAETLLPLNALMIALFAGWALRKTVTPAEADLSPRGYRLWHFMTGIVAPIAILGLMIDMLSR</sequence>
<feature type="transmembrane region" description="Helical" evidence="7">
    <location>
        <begin position="354"/>
        <end position="377"/>
    </location>
</feature>
<keyword evidence="9" id="KW-1185">Reference proteome</keyword>
<name>A0A7W9AFL7_9SPHN</name>
<dbReference type="PROSITE" id="PS00610">
    <property type="entry name" value="NA_NEUROTRAN_SYMP_1"/>
    <property type="match status" value="1"/>
</dbReference>
<dbReference type="PROSITE" id="PS50267">
    <property type="entry name" value="NA_NEUROTRAN_SYMP_3"/>
    <property type="match status" value="1"/>
</dbReference>
<feature type="transmembrane region" description="Helical" evidence="7">
    <location>
        <begin position="316"/>
        <end position="342"/>
    </location>
</feature>
<keyword evidence="2 6" id="KW-0813">Transport</keyword>
<dbReference type="EMBL" id="JACIJC010000001">
    <property type="protein sequence ID" value="MBB5684775.1"/>
    <property type="molecule type" value="Genomic_DNA"/>
</dbReference>
<feature type="transmembrane region" description="Helical" evidence="7">
    <location>
        <begin position="266"/>
        <end position="287"/>
    </location>
</feature>
<keyword evidence="6" id="KW-0769">Symport</keyword>
<dbReference type="NCBIfam" id="NF037979">
    <property type="entry name" value="Na_transp"/>
    <property type="match status" value="1"/>
</dbReference>
<dbReference type="RefSeq" id="WP_184015369.1">
    <property type="nucleotide sequence ID" value="NZ_JACIJC010000001.1"/>
</dbReference>
<evidence type="ECO:0000256" key="7">
    <source>
        <dbReference type="SAM" id="Phobius"/>
    </source>
</evidence>
<feature type="transmembrane region" description="Helical" evidence="7">
    <location>
        <begin position="159"/>
        <end position="177"/>
    </location>
</feature>
<protein>
    <recommendedName>
        <fullName evidence="6">Transporter</fullName>
    </recommendedName>
</protein>
<dbReference type="PANTHER" id="PTHR42948:SF1">
    <property type="entry name" value="TRANSPORTER"/>
    <property type="match status" value="1"/>
</dbReference>
<evidence type="ECO:0000313" key="8">
    <source>
        <dbReference type="EMBL" id="MBB5684775.1"/>
    </source>
</evidence>
<dbReference type="GO" id="GO:0016020">
    <property type="term" value="C:membrane"/>
    <property type="evidence" value="ECO:0007669"/>
    <property type="project" value="UniProtKB-SubCell"/>
</dbReference>
<dbReference type="PRINTS" id="PR00176">
    <property type="entry name" value="NANEUSMPORT"/>
</dbReference>
<evidence type="ECO:0000256" key="4">
    <source>
        <dbReference type="ARBA" id="ARBA00022989"/>
    </source>
</evidence>
<feature type="transmembrane region" description="Helical" evidence="7">
    <location>
        <begin position="189"/>
        <end position="217"/>
    </location>
</feature>
<comment type="subcellular location">
    <subcellularLocation>
        <location evidence="1">Membrane</location>
        <topology evidence="1">Multi-pass membrane protein</topology>
    </subcellularLocation>
</comment>
<evidence type="ECO:0000256" key="2">
    <source>
        <dbReference type="ARBA" id="ARBA00022448"/>
    </source>
</evidence>
<feature type="transmembrane region" description="Helical" evidence="7">
    <location>
        <begin position="101"/>
        <end position="119"/>
    </location>
</feature>
<dbReference type="SUPFAM" id="SSF161070">
    <property type="entry name" value="SNF-like"/>
    <property type="match status" value="1"/>
</dbReference>
<evidence type="ECO:0000256" key="5">
    <source>
        <dbReference type="ARBA" id="ARBA00023136"/>
    </source>
</evidence>
<dbReference type="GO" id="GO:0015293">
    <property type="term" value="F:symporter activity"/>
    <property type="evidence" value="ECO:0007669"/>
    <property type="project" value="UniProtKB-KW"/>
</dbReference>
<dbReference type="AlphaFoldDB" id="A0A7W9AFL7"/>
<keyword evidence="4 7" id="KW-1133">Transmembrane helix</keyword>
<feature type="transmembrane region" description="Helical" evidence="7">
    <location>
        <begin position="397"/>
        <end position="420"/>
    </location>
</feature>
<evidence type="ECO:0000256" key="1">
    <source>
        <dbReference type="ARBA" id="ARBA00004141"/>
    </source>
</evidence>
<dbReference type="InterPro" id="IPR047218">
    <property type="entry name" value="YocR/YhdH-like"/>
</dbReference>
<feature type="transmembrane region" description="Helical" evidence="7">
    <location>
        <begin position="440"/>
        <end position="458"/>
    </location>
</feature>
<dbReference type="Proteomes" id="UP000549617">
    <property type="component" value="Unassembled WGS sequence"/>
</dbReference>
<evidence type="ECO:0000256" key="6">
    <source>
        <dbReference type="RuleBase" id="RU003732"/>
    </source>
</evidence>
<keyword evidence="5 7" id="KW-0472">Membrane</keyword>
<organism evidence="8 9">
    <name type="scientific">Sphingobium boeckii</name>
    <dbReference type="NCBI Taxonomy" id="1082345"/>
    <lineage>
        <taxon>Bacteria</taxon>
        <taxon>Pseudomonadati</taxon>
        <taxon>Pseudomonadota</taxon>
        <taxon>Alphaproteobacteria</taxon>
        <taxon>Sphingomonadales</taxon>
        <taxon>Sphingomonadaceae</taxon>
        <taxon>Sphingobium</taxon>
    </lineage>
</organism>
<dbReference type="PANTHER" id="PTHR42948">
    <property type="entry name" value="TRANSPORTER"/>
    <property type="match status" value="1"/>
</dbReference>
<proteinExistence type="inferred from homology"/>
<evidence type="ECO:0000256" key="3">
    <source>
        <dbReference type="ARBA" id="ARBA00022692"/>
    </source>
</evidence>
<reference evidence="8 9" key="1">
    <citation type="submission" date="2020-08" db="EMBL/GenBank/DDBJ databases">
        <title>Genomic Encyclopedia of Type Strains, Phase IV (KMG-IV): sequencing the most valuable type-strain genomes for metagenomic binning, comparative biology and taxonomic classification.</title>
        <authorList>
            <person name="Goeker M."/>
        </authorList>
    </citation>
    <scope>NUCLEOTIDE SEQUENCE [LARGE SCALE GENOMIC DNA]</scope>
    <source>
        <strain evidence="8 9">DSM 25079</strain>
    </source>
</reference>
<accession>A0A7W9AFL7</accession>
<dbReference type="InterPro" id="IPR000175">
    <property type="entry name" value="Na/ntran_symport"/>
</dbReference>
<comment type="caution">
    <text evidence="8">The sequence shown here is derived from an EMBL/GenBank/DDBJ whole genome shotgun (WGS) entry which is preliminary data.</text>
</comment>
<dbReference type="InterPro" id="IPR037272">
    <property type="entry name" value="SNS_sf"/>
</dbReference>